<evidence type="ECO:0000313" key="2">
    <source>
        <dbReference type="Proteomes" id="UP001058974"/>
    </source>
</evidence>
<gene>
    <name evidence="1" type="ORF">KIW84_052105</name>
</gene>
<dbReference type="Gramene" id="Psat05G0210500-T1">
    <property type="protein sequence ID" value="KAI5405200.1"/>
    <property type="gene ID" value="KIW84_052105"/>
</dbReference>
<evidence type="ECO:0000313" key="1">
    <source>
        <dbReference type="EMBL" id="KAI5405200.1"/>
    </source>
</evidence>
<dbReference type="Proteomes" id="UP001058974">
    <property type="component" value="Chromosome 5"/>
</dbReference>
<dbReference type="EMBL" id="JAMSHJ010000005">
    <property type="protein sequence ID" value="KAI5405200.1"/>
    <property type="molecule type" value="Genomic_DNA"/>
</dbReference>
<organism evidence="1 2">
    <name type="scientific">Pisum sativum</name>
    <name type="common">Garden pea</name>
    <name type="synonym">Lathyrus oleraceus</name>
    <dbReference type="NCBI Taxonomy" id="3888"/>
    <lineage>
        <taxon>Eukaryota</taxon>
        <taxon>Viridiplantae</taxon>
        <taxon>Streptophyta</taxon>
        <taxon>Embryophyta</taxon>
        <taxon>Tracheophyta</taxon>
        <taxon>Spermatophyta</taxon>
        <taxon>Magnoliopsida</taxon>
        <taxon>eudicotyledons</taxon>
        <taxon>Gunneridae</taxon>
        <taxon>Pentapetalae</taxon>
        <taxon>rosids</taxon>
        <taxon>fabids</taxon>
        <taxon>Fabales</taxon>
        <taxon>Fabaceae</taxon>
        <taxon>Papilionoideae</taxon>
        <taxon>50 kb inversion clade</taxon>
        <taxon>NPAAA clade</taxon>
        <taxon>Hologalegina</taxon>
        <taxon>IRL clade</taxon>
        <taxon>Fabeae</taxon>
        <taxon>Lathyrus</taxon>
    </lineage>
</organism>
<sequence length="113" mass="12966">MDFTHVNRRILRLAALNQVMLNLINMRILNINTCSSKDSGADESEVVCLCQCCPHCLRSLYHLMRKILVRVWGSNRSHWTIEDVHDAVSTLSVDLISAVRKSYMTEEKAFTDL</sequence>
<dbReference type="AlphaFoldDB" id="A0A9D5AH01"/>
<feature type="non-terminal residue" evidence="1">
    <location>
        <position position="113"/>
    </location>
</feature>
<keyword evidence="2" id="KW-1185">Reference proteome</keyword>
<proteinExistence type="predicted"/>
<protein>
    <submittedName>
        <fullName evidence="1">Uncharacterized protein</fullName>
    </submittedName>
</protein>
<name>A0A9D5AH01_PEA</name>
<comment type="caution">
    <text evidence="1">The sequence shown here is derived from an EMBL/GenBank/DDBJ whole genome shotgun (WGS) entry which is preliminary data.</text>
</comment>
<accession>A0A9D5AH01</accession>
<reference evidence="1 2" key="1">
    <citation type="journal article" date="2022" name="Nat. Genet.">
        <title>Improved pea reference genome and pan-genome highlight genomic features and evolutionary characteristics.</title>
        <authorList>
            <person name="Yang T."/>
            <person name="Liu R."/>
            <person name="Luo Y."/>
            <person name="Hu S."/>
            <person name="Wang D."/>
            <person name="Wang C."/>
            <person name="Pandey M.K."/>
            <person name="Ge S."/>
            <person name="Xu Q."/>
            <person name="Li N."/>
            <person name="Li G."/>
            <person name="Huang Y."/>
            <person name="Saxena R.K."/>
            <person name="Ji Y."/>
            <person name="Li M."/>
            <person name="Yan X."/>
            <person name="He Y."/>
            <person name="Liu Y."/>
            <person name="Wang X."/>
            <person name="Xiang C."/>
            <person name="Varshney R.K."/>
            <person name="Ding H."/>
            <person name="Gao S."/>
            <person name="Zong X."/>
        </authorList>
    </citation>
    <scope>NUCLEOTIDE SEQUENCE [LARGE SCALE GENOMIC DNA]</scope>
    <source>
        <strain evidence="1 2">cv. Zhongwan 6</strain>
    </source>
</reference>